<dbReference type="SUPFAM" id="SSF55846">
    <property type="entry name" value="N-acetylmuramoyl-L-alanine amidase-like"/>
    <property type="match status" value="1"/>
</dbReference>
<sequence length="103" mass="11503">MVYSDLILLDGTRHTFVKHNNDHVIDSFEVTNDMAGINLISRHLCYVGEIDSSHKIPLDSRTLQQISTMIDIIGEVLGYTPNVKIAGHNQFGNKSCPSFFVPT</sequence>
<dbReference type="GO" id="GO:0009253">
    <property type="term" value="P:peptidoglycan catabolic process"/>
    <property type="evidence" value="ECO:0007669"/>
    <property type="project" value="InterPro"/>
</dbReference>
<dbReference type="Proteomes" id="UP001232063">
    <property type="component" value="Unassembled WGS sequence"/>
</dbReference>
<evidence type="ECO:0008006" key="3">
    <source>
        <dbReference type="Google" id="ProtNLM"/>
    </source>
</evidence>
<keyword evidence="2" id="KW-1185">Reference proteome</keyword>
<dbReference type="InterPro" id="IPR036505">
    <property type="entry name" value="Amidase/PGRP_sf"/>
</dbReference>
<evidence type="ECO:0000313" key="2">
    <source>
        <dbReference type="Proteomes" id="UP001232063"/>
    </source>
</evidence>
<dbReference type="RefSeq" id="WP_314514224.1">
    <property type="nucleotide sequence ID" value="NZ_JASJOU010000008.1"/>
</dbReference>
<evidence type="ECO:0000313" key="1">
    <source>
        <dbReference type="EMBL" id="MDJ1503605.1"/>
    </source>
</evidence>
<dbReference type="AlphaFoldDB" id="A0AAE3R8W6"/>
<comment type="caution">
    <text evidence="1">The sequence shown here is derived from an EMBL/GenBank/DDBJ whole genome shotgun (WGS) entry which is preliminary data.</text>
</comment>
<protein>
    <recommendedName>
        <fullName evidence="3">N-acetylmuramoyl-L-alanine amidase domain-containing protein</fullName>
    </recommendedName>
</protein>
<dbReference type="EMBL" id="JASJOU010000008">
    <property type="protein sequence ID" value="MDJ1503605.1"/>
    <property type="molecule type" value="Genomic_DNA"/>
</dbReference>
<organism evidence="1 2">
    <name type="scientific">Xanthocytophaga agilis</name>
    <dbReference type="NCBI Taxonomy" id="3048010"/>
    <lineage>
        <taxon>Bacteria</taxon>
        <taxon>Pseudomonadati</taxon>
        <taxon>Bacteroidota</taxon>
        <taxon>Cytophagia</taxon>
        <taxon>Cytophagales</taxon>
        <taxon>Rhodocytophagaceae</taxon>
        <taxon>Xanthocytophaga</taxon>
    </lineage>
</organism>
<proteinExistence type="predicted"/>
<gene>
    <name evidence="1" type="ORF">QNI22_23260</name>
</gene>
<dbReference type="GO" id="GO:0008745">
    <property type="term" value="F:N-acetylmuramoyl-L-alanine amidase activity"/>
    <property type="evidence" value="ECO:0007669"/>
    <property type="project" value="InterPro"/>
</dbReference>
<name>A0AAE3R8W6_9BACT</name>
<accession>A0AAE3R8W6</accession>
<dbReference type="Gene3D" id="3.40.80.10">
    <property type="entry name" value="Peptidoglycan recognition protein-like"/>
    <property type="match status" value="1"/>
</dbReference>
<reference evidence="1" key="1">
    <citation type="submission" date="2023-05" db="EMBL/GenBank/DDBJ databases">
        <authorList>
            <person name="Zhang X."/>
        </authorList>
    </citation>
    <scope>NUCLEOTIDE SEQUENCE</scope>
    <source>
        <strain evidence="1">BD1B2-1</strain>
    </source>
</reference>